<reference evidence="5" key="1">
    <citation type="submission" date="2020-10" db="EMBL/GenBank/DDBJ databases">
        <title>Catharus ustulatus (Swainson's thrush) genome, bCatUst1, primary haplotype v2.</title>
        <authorList>
            <person name="Delmore K."/>
            <person name="Vafadar M."/>
            <person name="Formenti G."/>
            <person name="Chow W."/>
            <person name="Pelan S."/>
            <person name="Howe K."/>
            <person name="Rhie A."/>
            <person name="Mountcastle J."/>
            <person name="Haase B."/>
            <person name="Fedrigo O."/>
            <person name="Jarvis E.D."/>
        </authorList>
    </citation>
    <scope>NUCLEOTIDE SEQUENCE [LARGE SCALE GENOMIC DNA]</scope>
</reference>
<dbReference type="Pfam" id="PF00018">
    <property type="entry name" value="SH3_1"/>
    <property type="match status" value="1"/>
</dbReference>
<evidence type="ECO:0000256" key="2">
    <source>
        <dbReference type="PROSITE-ProRule" id="PRU00192"/>
    </source>
</evidence>
<dbReference type="InterPro" id="IPR036028">
    <property type="entry name" value="SH3-like_dom_sf"/>
</dbReference>
<reference evidence="5" key="3">
    <citation type="submission" date="2025-09" db="UniProtKB">
        <authorList>
            <consortium name="Ensembl"/>
        </authorList>
    </citation>
    <scope>IDENTIFICATION</scope>
</reference>
<feature type="signal peptide" evidence="3">
    <location>
        <begin position="1"/>
        <end position="15"/>
    </location>
</feature>
<reference evidence="5" key="2">
    <citation type="submission" date="2025-08" db="UniProtKB">
        <authorList>
            <consortium name="Ensembl"/>
        </authorList>
    </citation>
    <scope>IDENTIFICATION</scope>
</reference>
<dbReference type="PANTHER" id="PTHR15591">
    <property type="entry name" value="RUN AND SH3 DOMAIN CONTAINING"/>
    <property type="match status" value="1"/>
</dbReference>
<dbReference type="InterPro" id="IPR047343">
    <property type="entry name" value="RUSC1_2"/>
</dbReference>
<keyword evidence="6" id="KW-1185">Reference proteome</keyword>
<dbReference type="Ensembl" id="ENSCUST00005012590.1">
    <property type="protein sequence ID" value="ENSCUSP00005012083.1"/>
    <property type="gene ID" value="ENSCUSG00005007772.1"/>
</dbReference>
<protein>
    <recommendedName>
        <fullName evidence="4">SH3 domain-containing protein</fullName>
    </recommendedName>
</protein>
<dbReference type="GO" id="GO:0031410">
    <property type="term" value="C:cytoplasmic vesicle"/>
    <property type="evidence" value="ECO:0007669"/>
    <property type="project" value="TreeGrafter"/>
</dbReference>
<accession>A0A8C3UHE8</accession>
<evidence type="ECO:0000313" key="6">
    <source>
        <dbReference type="Proteomes" id="UP000694563"/>
    </source>
</evidence>
<evidence type="ECO:0000256" key="3">
    <source>
        <dbReference type="SAM" id="SignalP"/>
    </source>
</evidence>
<keyword evidence="3" id="KW-0732">Signal</keyword>
<feature type="chain" id="PRO_5034227733" description="SH3 domain-containing protein" evidence="3">
    <location>
        <begin position="16"/>
        <end position="157"/>
    </location>
</feature>
<name>A0A8C3UHE8_CATUS</name>
<dbReference type="Gene3D" id="2.30.30.40">
    <property type="entry name" value="SH3 Domains"/>
    <property type="match status" value="1"/>
</dbReference>
<evidence type="ECO:0000313" key="5">
    <source>
        <dbReference type="Ensembl" id="ENSCUSP00005012083.1"/>
    </source>
</evidence>
<dbReference type="Proteomes" id="UP000694563">
    <property type="component" value="Chromosome 30"/>
</dbReference>
<dbReference type="PROSITE" id="PS50002">
    <property type="entry name" value="SH3"/>
    <property type="match status" value="1"/>
</dbReference>
<proteinExistence type="predicted"/>
<feature type="domain" description="SH3" evidence="4">
    <location>
        <begin position="99"/>
        <end position="157"/>
    </location>
</feature>
<dbReference type="AlphaFoldDB" id="A0A8C3UHE8"/>
<organism evidence="5 6">
    <name type="scientific">Catharus ustulatus</name>
    <name type="common">Russet-backed thrush</name>
    <name type="synonym">Hylocichla ustulatus</name>
    <dbReference type="NCBI Taxonomy" id="91951"/>
    <lineage>
        <taxon>Eukaryota</taxon>
        <taxon>Metazoa</taxon>
        <taxon>Chordata</taxon>
        <taxon>Craniata</taxon>
        <taxon>Vertebrata</taxon>
        <taxon>Euteleostomi</taxon>
        <taxon>Archelosauria</taxon>
        <taxon>Archosauria</taxon>
        <taxon>Dinosauria</taxon>
        <taxon>Saurischia</taxon>
        <taxon>Theropoda</taxon>
        <taxon>Coelurosauria</taxon>
        <taxon>Aves</taxon>
        <taxon>Neognathae</taxon>
        <taxon>Neoaves</taxon>
        <taxon>Telluraves</taxon>
        <taxon>Australaves</taxon>
        <taxon>Passeriformes</taxon>
        <taxon>Turdidae</taxon>
        <taxon>Catharus</taxon>
    </lineage>
</organism>
<sequence length="157" mass="16876">MAAVTWLWLCPSGQGGHVSIPSGVWCFPPPHPPWGCPRCPHTLCAIPALLQLPGTALAGGSWYTSLPGGHLCLRRRSLLPPVLWEPLGVPRALSLRCHLCCRAVRALCDHTGTADGHLSFQKGDVLELLSTVDEDWIRCCHGNSTGLVPVGYTSLIL</sequence>
<dbReference type="SMART" id="SM00326">
    <property type="entry name" value="SH3"/>
    <property type="match status" value="1"/>
</dbReference>
<dbReference type="SUPFAM" id="SSF50044">
    <property type="entry name" value="SH3-domain"/>
    <property type="match status" value="1"/>
</dbReference>
<dbReference type="PANTHER" id="PTHR15591:SF11">
    <property type="entry name" value="AP-4 COMPLEX ACCESSORY SUBUNIT RUSC1"/>
    <property type="match status" value="1"/>
</dbReference>
<evidence type="ECO:0000259" key="4">
    <source>
        <dbReference type="PROSITE" id="PS50002"/>
    </source>
</evidence>
<evidence type="ECO:0000256" key="1">
    <source>
        <dbReference type="ARBA" id="ARBA00022443"/>
    </source>
</evidence>
<keyword evidence="1 2" id="KW-0728">SH3 domain</keyword>
<dbReference type="InterPro" id="IPR001452">
    <property type="entry name" value="SH3_domain"/>
</dbReference>